<protein>
    <recommendedName>
        <fullName evidence="3">Lipoprotein</fullName>
    </recommendedName>
</protein>
<dbReference type="EMBL" id="FNFH01000002">
    <property type="protein sequence ID" value="SDJ97414.1"/>
    <property type="molecule type" value="Genomic_DNA"/>
</dbReference>
<name>A0A1G8Y4U1_9GAMM</name>
<sequence>MQFYRAAVLSLIMAVAGCGYLPSELSGGKKPAAGAHARVVARPHSVSCDTPARGFRKVSFARLYQTTGDRKEPFRESADLPAQYDVDAYVWGYRKCHTGENCTAGDHYWLIERGPGDDFEVWVVTPQYPRIAIQSSCRDRLKVGQRYRFSFSRGQLVGFSR</sequence>
<evidence type="ECO:0000313" key="1">
    <source>
        <dbReference type="EMBL" id="SDJ97414.1"/>
    </source>
</evidence>
<dbReference type="OrthoDB" id="5731029at2"/>
<dbReference type="STRING" id="658219.SAMN05216212_1347"/>
<proteinExistence type="predicted"/>
<dbReference type="PROSITE" id="PS51257">
    <property type="entry name" value="PROKAR_LIPOPROTEIN"/>
    <property type="match status" value="1"/>
</dbReference>
<keyword evidence="2" id="KW-1185">Reference proteome</keyword>
<gene>
    <name evidence="1" type="ORF">SAMN05216212_1347</name>
</gene>
<dbReference type="Proteomes" id="UP000199305">
    <property type="component" value="Unassembled WGS sequence"/>
</dbReference>
<dbReference type="RefSeq" id="WP_091510465.1">
    <property type="nucleotide sequence ID" value="NZ_FNFH01000002.1"/>
</dbReference>
<accession>A0A1G8Y4U1</accession>
<evidence type="ECO:0008006" key="3">
    <source>
        <dbReference type="Google" id="ProtNLM"/>
    </source>
</evidence>
<reference evidence="2" key="1">
    <citation type="submission" date="2016-10" db="EMBL/GenBank/DDBJ databases">
        <authorList>
            <person name="Varghese N."/>
            <person name="Submissions S."/>
        </authorList>
    </citation>
    <scope>NUCLEOTIDE SEQUENCE [LARGE SCALE GENOMIC DNA]</scope>
    <source>
        <strain evidence="2">CGMCC 1.10658</strain>
    </source>
</reference>
<dbReference type="AlphaFoldDB" id="A0A1G8Y4U1"/>
<evidence type="ECO:0000313" key="2">
    <source>
        <dbReference type="Proteomes" id="UP000199305"/>
    </source>
</evidence>
<organism evidence="1 2">
    <name type="scientific">Microbulbifer yueqingensis</name>
    <dbReference type="NCBI Taxonomy" id="658219"/>
    <lineage>
        <taxon>Bacteria</taxon>
        <taxon>Pseudomonadati</taxon>
        <taxon>Pseudomonadota</taxon>
        <taxon>Gammaproteobacteria</taxon>
        <taxon>Cellvibrionales</taxon>
        <taxon>Microbulbiferaceae</taxon>
        <taxon>Microbulbifer</taxon>
    </lineage>
</organism>